<dbReference type="PANTHER" id="PTHR14453:SF102">
    <property type="entry name" value="PROTEIN MONO-ADP-RIBOSYLTRANSFERASE PARP14-LIKE"/>
    <property type="match status" value="1"/>
</dbReference>
<evidence type="ECO:0000256" key="6">
    <source>
        <dbReference type="PROSITE-ProRule" id="PRU00176"/>
    </source>
</evidence>
<evidence type="ECO:0000259" key="9">
    <source>
        <dbReference type="PROSITE" id="PS50918"/>
    </source>
</evidence>
<dbReference type="PANTHER" id="PTHR14453">
    <property type="entry name" value="PARP/ZINC FINGER CCCH TYPE DOMAIN CONTAINING PROTEIN"/>
    <property type="match status" value="1"/>
</dbReference>
<dbReference type="Proteomes" id="UP000596742">
    <property type="component" value="Unassembled WGS sequence"/>
</dbReference>
<feature type="region of interest" description="Disordered" evidence="7">
    <location>
        <begin position="1256"/>
        <end position="1284"/>
    </location>
</feature>
<comment type="caution">
    <text evidence="12">The sequence shown here is derived from an EMBL/GenBank/DDBJ whole genome shotgun (WGS) entry which is preliminary data.</text>
</comment>
<dbReference type="GO" id="GO:0005634">
    <property type="term" value="C:nucleus"/>
    <property type="evidence" value="ECO:0007669"/>
    <property type="project" value="UniProtKB-SubCell"/>
</dbReference>
<protein>
    <submittedName>
        <fullName evidence="12">Poly [ADP-ribose] polymerase 10/14/15</fullName>
        <ecNumber evidence="12">2.4.2.30</ecNumber>
    </submittedName>
</protein>
<feature type="compositionally biased region" description="Basic and acidic residues" evidence="7">
    <location>
        <begin position="1256"/>
        <end position="1272"/>
    </location>
</feature>
<keyword evidence="3 12" id="KW-0808">Transferase</keyword>
<dbReference type="SUPFAM" id="SSF56399">
    <property type="entry name" value="ADP-ribosylation"/>
    <property type="match status" value="1"/>
</dbReference>
<dbReference type="PROSITE" id="PS50918">
    <property type="entry name" value="WWE"/>
    <property type="match status" value="1"/>
</dbReference>
<dbReference type="GO" id="GO:0003714">
    <property type="term" value="F:transcription corepressor activity"/>
    <property type="evidence" value="ECO:0007669"/>
    <property type="project" value="TreeGrafter"/>
</dbReference>
<dbReference type="SMART" id="SM00506">
    <property type="entry name" value="A1pp"/>
    <property type="match status" value="3"/>
</dbReference>
<dbReference type="InterPro" id="IPR004170">
    <property type="entry name" value="WWE_dom"/>
</dbReference>
<dbReference type="InterPro" id="IPR035979">
    <property type="entry name" value="RBD_domain_sf"/>
</dbReference>
<dbReference type="InterPro" id="IPR012677">
    <property type="entry name" value="Nucleotide-bd_a/b_plait_sf"/>
</dbReference>
<gene>
    <name evidence="12" type="ORF">MGAL_10B085508</name>
</gene>
<evidence type="ECO:0000259" key="11">
    <source>
        <dbReference type="PROSITE" id="PS51154"/>
    </source>
</evidence>
<dbReference type="InterPro" id="IPR012317">
    <property type="entry name" value="Poly(ADP-ribose)pol_cat_dom"/>
</dbReference>
<dbReference type="PROSITE" id="PS51154">
    <property type="entry name" value="MACRO"/>
    <property type="match status" value="3"/>
</dbReference>
<dbReference type="GO" id="GO:0005737">
    <property type="term" value="C:cytoplasm"/>
    <property type="evidence" value="ECO:0007669"/>
    <property type="project" value="TreeGrafter"/>
</dbReference>
<dbReference type="GO" id="GO:0070212">
    <property type="term" value="P:protein poly-ADP-ribosylation"/>
    <property type="evidence" value="ECO:0007669"/>
    <property type="project" value="TreeGrafter"/>
</dbReference>
<feature type="domain" description="Macro" evidence="11">
    <location>
        <begin position="1064"/>
        <end position="1249"/>
    </location>
</feature>
<evidence type="ECO:0000259" key="10">
    <source>
        <dbReference type="PROSITE" id="PS51059"/>
    </source>
</evidence>
<dbReference type="SMART" id="SM00360">
    <property type="entry name" value="RRM"/>
    <property type="match status" value="3"/>
</dbReference>
<dbReference type="EMBL" id="UYJE01005867">
    <property type="protein sequence ID" value="VDI41166.1"/>
    <property type="molecule type" value="Genomic_DNA"/>
</dbReference>
<evidence type="ECO:0000256" key="7">
    <source>
        <dbReference type="SAM" id="MobiDB-lite"/>
    </source>
</evidence>
<keyword evidence="2 12" id="KW-0328">Glycosyltransferase</keyword>
<dbReference type="CDD" id="cd00590">
    <property type="entry name" value="RRM_SF"/>
    <property type="match status" value="1"/>
</dbReference>
<feature type="domain" description="RRM" evidence="8">
    <location>
        <begin position="19"/>
        <end position="109"/>
    </location>
</feature>
<dbReference type="InterPro" id="IPR037197">
    <property type="entry name" value="WWE_dom_sf"/>
</dbReference>
<dbReference type="CDD" id="cd02907">
    <property type="entry name" value="Macro_Af1521_BAL-like"/>
    <property type="match status" value="1"/>
</dbReference>
<evidence type="ECO:0000259" key="8">
    <source>
        <dbReference type="PROSITE" id="PS50102"/>
    </source>
</evidence>
<feature type="domain" description="PARP catalytic" evidence="10">
    <location>
        <begin position="1633"/>
        <end position="1805"/>
    </location>
</feature>
<evidence type="ECO:0000256" key="4">
    <source>
        <dbReference type="ARBA" id="ARBA00023027"/>
    </source>
</evidence>
<name>A0A8B6F0H8_MYTGA</name>
<dbReference type="GO" id="GO:1990404">
    <property type="term" value="F:NAD+-protein mono-ADP-ribosyltransferase activity"/>
    <property type="evidence" value="ECO:0007669"/>
    <property type="project" value="TreeGrafter"/>
</dbReference>
<evidence type="ECO:0000256" key="5">
    <source>
        <dbReference type="ARBA" id="ARBA00023242"/>
    </source>
</evidence>
<dbReference type="InterPro" id="IPR043472">
    <property type="entry name" value="Macro_dom-like"/>
</dbReference>
<evidence type="ECO:0000256" key="2">
    <source>
        <dbReference type="ARBA" id="ARBA00022676"/>
    </source>
</evidence>
<dbReference type="EC" id="2.4.2.30" evidence="12"/>
<feature type="domain" description="WWE" evidence="9">
    <location>
        <begin position="1597"/>
        <end position="1680"/>
    </location>
</feature>
<evidence type="ECO:0000313" key="12">
    <source>
        <dbReference type="EMBL" id="VDI41166.1"/>
    </source>
</evidence>
<dbReference type="InterPro" id="IPR002589">
    <property type="entry name" value="Macro_dom"/>
</dbReference>
<keyword evidence="4" id="KW-0520">NAD</keyword>
<dbReference type="Gene3D" id="3.30.70.330">
    <property type="match status" value="3"/>
</dbReference>
<dbReference type="SUPFAM" id="SSF117839">
    <property type="entry name" value="WWE domain"/>
    <property type="match status" value="1"/>
</dbReference>
<keyword evidence="6" id="KW-0694">RNA-binding</keyword>
<dbReference type="PROSITE" id="PS50102">
    <property type="entry name" value="RRM"/>
    <property type="match status" value="2"/>
</dbReference>
<dbReference type="SUPFAM" id="SSF52949">
    <property type="entry name" value="Macro domain-like"/>
    <property type="match status" value="3"/>
</dbReference>
<dbReference type="InterPro" id="IPR000504">
    <property type="entry name" value="RRM_dom"/>
</dbReference>
<dbReference type="OrthoDB" id="6159649at2759"/>
<dbReference type="Gene3D" id="3.90.228.10">
    <property type="match status" value="1"/>
</dbReference>
<feature type="domain" description="Macro" evidence="11">
    <location>
        <begin position="1282"/>
        <end position="1454"/>
    </location>
</feature>
<reference evidence="12" key="1">
    <citation type="submission" date="2018-11" db="EMBL/GenBank/DDBJ databases">
        <authorList>
            <person name="Alioto T."/>
            <person name="Alioto T."/>
        </authorList>
    </citation>
    <scope>NUCLEOTIDE SEQUENCE</scope>
</reference>
<dbReference type="Pfam" id="PF23084">
    <property type="entry name" value="KH_PARP14_1"/>
    <property type="match status" value="1"/>
</dbReference>
<organism evidence="12 13">
    <name type="scientific">Mytilus galloprovincialis</name>
    <name type="common">Mediterranean mussel</name>
    <dbReference type="NCBI Taxonomy" id="29158"/>
    <lineage>
        <taxon>Eukaryota</taxon>
        <taxon>Metazoa</taxon>
        <taxon>Spiralia</taxon>
        <taxon>Lophotrochozoa</taxon>
        <taxon>Mollusca</taxon>
        <taxon>Bivalvia</taxon>
        <taxon>Autobranchia</taxon>
        <taxon>Pteriomorphia</taxon>
        <taxon>Mytilida</taxon>
        <taxon>Mytiloidea</taxon>
        <taxon>Mytilidae</taxon>
        <taxon>Mytilinae</taxon>
        <taxon>Mytilus</taxon>
    </lineage>
</organism>
<dbReference type="GO" id="GO:0003723">
    <property type="term" value="F:RNA binding"/>
    <property type="evidence" value="ECO:0007669"/>
    <property type="project" value="UniProtKB-UniRule"/>
</dbReference>
<feature type="domain" description="Macro" evidence="11">
    <location>
        <begin position="851"/>
        <end position="1036"/>
    </location>
</feature>
<dbReference type="Gene3D" id="3.30.720.50">
    <property type="match status" value="1"/>
</dbReference>
<feature type="domain" description="RRM" evidence="8">
    <location>
        <begin position="193"/>
        <end position="278"/>
    </location>
</feature>
<keyword evidence="5" id="KW-0539">Nucleus</keyword>
<comment type="subcellular location">
    <subcellularLocation>
        <location evidence="1">Nucleus</location>
    </subcellularLocation>
</comment>
<dbReference type="GO" id="GO:0003950">
    <property type="term" value="F:NAD+ poly-ADP-ribosyltransferase activity"/>
    <property type="evidence" value="ECO:0007669"/>
    <property type="project" value="UniProtKB-EC"/>
</dbReference>
<dbReference type="Pfam" id="PF23085">
    <property type="entry name" value="RRM_PARP14_3"/>
    <property type="match status" value="3"/>
</dbReference>
<proteinExistence type="predicted"/>
<dbReference type="Gene3D" id="3.40.220.10">
    <property type="entry name" value="Leucine Aminopeptidase, subunit E, domain 1"/>
    <property type="match status" value="3"/>
</dbReference>
<accession>A0A8B6F0H8</accession>
<keyword evidence="13" id="KW-1185">Reference proteome</keyword>
<dbReference type="Pfam" id="PF01661">
    <property type="entry name" value="Macro"/>
    <property type="match status" value="3"/>
</dbReference>
<sequence length="1805" mass="202333">MATTVSKGNEDIEEDVPTNRIKVSNLPSKVTEDEIKHFFESRKVSGGGGRDVEFVDYEKESNTAFVTFKEVEAVEAVISKTPLLFDEKTTILIEKIYVEDDLDVEEYNRCTIEVTGMSQFSTKNGVKLYFESKRGANADVLSLDYVEEEEMYLIKFESEEVVDDCLTKTHRLDQTDLYVRKHIPLQPDATYPKQAFVSGFNMKTTEEALRNYLEARSRTDVKQFIFGDIEGTAIVEFKTQPDIEKLTSECKNRQLNGCFLKVESVPVSKSIIVSNIKPGTTKDAVMFYFDNERKSGVTGVEEVDLDNMNNTCIVDFVDCEAPLTACKKEHKIEGSVVKVEIYYKCLGGTATGGGPKFKPLDPLSVNLDIKIVQFLSNSDTAKEEVNKVLKPYNACIRKWPAGKSTTITVECTLTADTKDCKKLVKTWEDDVGKCLKTFVATLHVEKCEMLQDAWTPVIDKLRSVSIDKPDLVALSVEKKEYEIYIMGYKIQVTDLSKQVKSIISEVSAEIEKKKQQVKEKASLKYHQIAILVLRDFPNKIMKSYKELKVEADSDKLVVTFDGLGKDVMEAKLKMFEDIQHIACVSVGSLSKQMVEFVESSEVSNFIKEQFKKKKKIGVWEISEGSLTMYAMSDKDAHECIKIYKNSVVESSVSIEDAQSSLMKTDKWRELVDKIKGKCPNQIVQILHDSDGKIVILCTLEGKIGMIREDIEDFLRDNTVENVSLELSPGEIKVINLHFKSKFEAIEKEFQKDKVQISLGAKSVVIMGNSKGIKGAKIKVVNIIKEISTEEHTVSKPGVFKFMKTDQGRRTVSTTEKEVGVIIQTLIDGEDDVTKDEDTTTLRQPFINPTGITQIAQSNVAGRLVVAVLGDITQLEVDVIVNAANEDLDHRGGLAKVIVNKGGKDIQTECTKHVKQKGKLSEGEVYCSKAGKLKCKMIAHAFGPVWKNGRSNEEDHLRDCVMKSMGETDNRSMSSIAIPAISTGIFGYPTDKATKVIVEAVQDYFKQNSNCKIKKVYLCDINEGTIKLFVDGMKKYFGTAKLLADPEETINPWKIYVQPSERGRDGRKGTVQFGSVSVRVVKGQLAQQKVDVIVNSTSRDLNLGGGMLSKSVLKAGGQGLQNECTQNYPNGIKEGEVAITTGGKLSCKNVLHGCLPSWHHDQSSIKILETFITECLNVSTKKQHKSIAFPSLGTGKLGYPVDQVAKHMFSCIESFTESAPRSTIIEVLLVVYDQDHKSIKGFDDEFNRRVSYTGRSKERFKKERQPPQAERYRPRTARPTTSHGRQHTINFGKIELKIYQGDITAVGVDVLVYSSNTECDLSRGAVARAILKKGGSDVTTELNTQKDKMKKDLLVVTSGGKLPCDKIIHLDMLNTSKDLKWKIFQVLKKTDELQKHKVAIPALGTANANVSVYQVAADMLGVISQYRPQHVQEVHVVIYENSMLKSFIDATGKCRDQIKAEPAQYGDKVVADMGLGPRSKTRIERELKETDTGKTPALSEVKFVIFGKVKSDTDKAVKVLEKNISAEIKEKEIKAGKVLKEFRKEQDDELKKIEALCGVEIKIDKKSEKIILKGFTVNLSQALEKANMVVKDAEQDRLAGLKANLVSESVQWYYICSKKGDKDELVEYPIKTNLQLEQDFESLKPSSSIIDKDGNKFIIDFTDMEEYARNDKNDRVKVLRKSKISEKDTTFKIPDDWETMDDKENCKVVILDPSVAYGDGVYFATHANYSVLRGYSAPDSSGHKRIYLSKVLTGEYTNGRQRMRMPPLKTGSHILYDSVVDNTSNPIMYIIFHDAQAYPEYMILFK</sequence>
<evidence type="ECO:0000313" key="13">
    <source>
        <dbReference type="Proteomes" id="UP000596742"/>
    </source>
</evidence>
<dbReference type="PROSITE" id="PS51059">
    <property type="entry name" value="PARP_CATALYTIC"/>
    <property type="match status" value="1"/>
</dbReference>
<dbReference type="InterPro" id="IPR052056">
    <property type="entry name" value="Mono-ARTD/PARP"/>
</dbReference>
<evidence type="ECO:0000256" key="1">
    <source>
        <dbReference type="ARBA" id="ARBA00004123"/>
    </source>
</evidence>
<dbReference type="SUPFAM" id="SSF54928">
    <property type="entry name" value="RNA-binding domain, RBD"/>
    <property type="match status" value="2"/>
</dbReference>
<dbReference type="GO" id="GO:0010629">
    <property type="term" value="P:negative regulation of gene expression"/>
    <property type="evidence" value="ECO:0007669"/>
    <property type="project" value="TreeGrafter"/>
</dbReference>
<evidence type="ECO:0000256" key="3">
    <source>
        <dbReference type="ARBA" id="ARBA00022679"/>
    </source>
</evidence>
<dbReference type="InterPro" id="IPR057044">
    <property type="entry name" value="PARP14_KH_1"/>
</dbReference>